<name>A0A556QNS2_9BACT</name>
<keyword evidence="4" id="KW-0808">Transferase</keyword>
<proteinExistence type="inferred from homology"/>
<feature type="domain" description="TsaA-like" evidence="3">
    <location>
        <begin position="7"/>
        <end position="144"/>
    </location>
</feature>
<gene>
    <name evidence="4" type="primary">tsaA</name>
    <name evidence="4" type="ORF">FPL22_03010</name>
</gene>
<dbReference type="Gene3D" id="3.30.2310.10">
    <property type="entry name" value="YaeB-like"/>
    <property type="match status" value="1"/>
</dbReference>
<dbReference type="Gene3D" id="2.40.30.70">
    <property type="entry name" value="YaeB-like"/>
    <property type="match status" value="1"/>
</dbReference>
<dbReference type="InterPro" id="IPR040372">
    <property type="entry name" value="YaeB-like"/>
</dbReference>
<dbReference type="PROSITE" id="PS01318">
    <property type="entry name" value="TSAA_1"/>
    <property type="match status" value="1"/>
</dbReference>
<organism evidence="4 5">
    <name type="scientific">Rariglobus hedericola</name>
    <dbReference type="NCBI Taxonomy" id="2597822"/>
    <lineage>
        <taxon>Bacteria</taxon>
        <taxon>Pseudomonadati</taxon>
        <taxon>Verrucomicrobiota</taxon>
        <taxon>Opitutia</taxon>
        <taxon>Opitutales</taxon>
        <taxon>Opitutaceae</taxon>
        <taxon>Rariglobus</taxon>
    </lineage>
</organism>
<dbReference type="InterPro" id="IPR036414">
    <property type="entry name" value="YaeB_N_sf"/>
</dbReference>
<dbReference type="RefSeq" id="WP_144228632.1">
    <property type="nucleotide sequence ID" value="NZ_CBCRVV010000003.1"/>
</dbReference>
<dbReference type="EMBL" id="VMBG01000001">
    <property type="protein sequence ID" value="TSJ78291.1"/>
    <property type="molecule type" value="Genomic_DNA"/>
</dbReference>
<evidence type="ECO:0000259" key="3">
    <source>
        <dbReference type="PROSITE" id="PS51668"/>
    </source>
</evidence>
<dbReference type="InterPro" id="IPR023368">
    <property type="entry name" value="UPF0066_cons_site"/>
</dbReference>
<comment type="caution">
    <text evidence="4">The sequence shown here is derived from an EMBL/GenBank/DDBJ whole genome shotgun (WGS) entry which is preliminary data.</text>
</comment>
<keyword evidence="5" id="KW-1185">Reference proteome</keyword>
<reference evidence="4 5" key="1">
    <citation type="submission" date="2019-07" db="EMBL/GenBank/DDBJ databases">
        <title>Description of 53C-WASEF.</title>
        <authorList>
            <person name="Pitt A."/>
            <person name="Hahn M.W."/>
        </authorList>
    </citation>
    <scope>NUCLEOTIDE SEQUENCE [LARGE SCALE GENOMIC DNA]</scope>
    <source>
        <strain evidence="4 5">53C-WASEF</strain>
    </source>
</reference>
<dbReference type="CDD" id="cd09281">
    <property type="entry name" value="UPF0066"/>
    <property type="match status" value="1"/>
</dbReference>
<sequence length="229" mass="25171">MSALLSLRPVATLRTPFAEKFGVPRQSGFIPEAEGRVEFLPEFSAPDFVRGLTAFSHIWLVTGFHQNPPWTGAATVRPPRLGGNERVGVFASRAPNRPNGLGLSLVRLLAIEDGVLRVAGIDAVEGTPVYDIKPYLPWCEARTEATSDWSQSTPFAREETAVQLTPEIAALLGETTVRLVRQVLRLDLQPAYQDEPERIYGMALAGWNISWRALPDNAVEVISVTRLPS</sequence>
<dbReference type="Pfam" id="PF01980">
    <property type="entry name" value="TrmO_N"/>
    <property type="match status" value="1"/>
</dbReference>
<dbReference type="GO" id="GO:0032259">
    <property type="term" value="P:methylation"/>
    <property type="evidence" value="ECO:0007669"/>
    <property type="project" value="UniProtKB-KW"/>
</dbReference>
<protein>
    <submittedName>
        <fullName evidence="4">tRNA (N6-threonylcarbamoyladenosine(37)-N6)-methyltransferase TrmO</fullName>
    </submittedName>
</protein>
<dbReference type="OrthoDB" id="9804309at2"/>
<dbReference type="SUPFAM" id="SSF118196">
    <property type="entry name" value="YaeB-like"/>
    <property type="match status" value="1"/>
</dbReference>
<evidence type="ECO:0000256" key="2">
    <source>
        <dbReference type="ARBA" id="ARBA00033753"/>
    </source>
</evidence>
<keyword evidence="4" id="KW-0489">Methyltransferase</keyword>
<keyword evidence="1" id="KW-0949">S-adenosyl-L-methionine</keyword>
<dbReference type="PANTHER" id="PTHR12818">
    <property type="entry name" value="TRNA (ADENINE(37)-N6)-METHYLTRANSFERASE"/>
    <property type="match status" value="1"/>
</dbReference>
<dbReference type="InterPro" id="IPR023370">
    <property type="entry name" value="TrmO-like_N"/>
</dbReference>
<dbReference type="PANTHER" id="PTHR12818:SF0">
    <property type="entry name" value="TRNA (ADENINE(37)-N6)-METHYLTRANSFERASE"/>
    <property type="match status" value="1"/>
</dbReference>
<evidence type="ECO:0000313" key="5">
    <source>
        <dbReference type="Proteomes" id="UP000315648"/>
    </source>
</evidence>
<dbReference type="Pfam" id="PF18389">
    <property type="entry name" value="TrmO_C"/>
    <property type="match status" value="1"/>
</dbReference>
<dbReference type="InterPro" id="IPR041369">
    <property type="entry name" value="TrmO_C"/>
</dbReference>
<comment type="similarity">
    <text evidence="2">Belongs to the tRNA methyltransferase O family.</text>
</comment>
<dbReference type="Proteomes" id="UP000315648">
    <property type="component" value="Unassembled WGS sequence"/>
</dbReference>
<dbReference type="AlphaFoldDB" id="A0A556QNS2"/>
<dbReference type="GO" id="GO:0008168">
    <property type="term" value="F:methyltransferase activity"/>
    <property type="evidence" value="ECO:0007669"/>
    <property type="project" value="UniProtKB-KW"/>
</dbReference>
<evidence type="ECO:0000256" key="1">
    <source>
        <dbReference type="ARBA" id="ARBA00022691"/>
    </source>
</evidence>
<dbReference type="InterPro" id="IPR036413">
    <property type="entry name" value="YaeB-like_sf"/>
</dbReference>
<accession>A0A556QNS2</accession>
<dbReference type="NCBIfam" id="TIGR00104">
    <property type="entry name" value="tRNA_TsaA"/>
    <property type="match status" value="1"/>
</dbReference>
<evidence type="ECO:0000313" key="4">
    <source>
        <dbReference type="EMBL" id="TSJ78291.1"/>
    </source>
</evidence>
<dbReference type="PROSITE" id="PS51668">
    <property type="entry name" value="TSAA_2"/>
    <property type="match status" value="1"/>
</dbReference>